<dbReference type="PANTHER" id="PTHR38100">
    <property type="entry name" value="HIGH FREQUENCY LYSOGENIZATION PROTEIN HFLD"/>
    <property type="match status" value="1"/>
</dbReference>
<dbReference type="NCBIfam" id="NF001246">
    <property type="entry name" value="PRK00218.1-2"/>
    <property type="match status" value="1"/>
</dbReference>
<protein>
    <recommendedName>
        <fullName evidence="4">High frequency lysogenization protein HflD homolog</fullName>
    </recommendedName>
</protein>
<evidence type="ECO:0000256" key="3">
    <source>
        <dbReference type="ARBA" id="ARBA00023136"/>
    </source>
</evidence>
<keyword evidence="4" id="KW-0175">Coiled coil</keyword>
<dbReference type="RefSeq" id="WP_111402333.1">
    <property type="nucleotide sequence ID" value="NZ_QEPN01000002.1"/>
</dbReference>
<sequence>MANYSEISMAYAGVCQAAKLVQELAHTGQVEQKEAFETLIKSLLVTSPESTLNVYGDSLANLKVGFETAMAQLSSGQGKLDTEIGRYWISLLALGRKLNQNSDAKTELTQRLQQIKRQLSLYDDNVMADQMIANLAAIYSDIISPLGQKIHVFGLQDYLVRPDIQHKIRAVLLAGIRSAILWQQVGGTRWQFLFSRRKIFDHAREHFQSIY</sequence>
<evidence type="ECO:0000256" key="1">
    <source>
        <dbReference type="ARBA" id="ARBA00022475"/>
    </source>
</evidence>
<dbReference type="EMBL" id="QEPN01000002">
    <property type="protein sequence ID" value="RDE73211.1"/>
    <property type="molecule type" value="Genomic_DNA"/>
</dbReference>
<keyword evidence="3 4" id="KW-0472">Membrane</keyword>
<proteinExistence type="inferred from homology"/>
<evidence type="ECO:0000313" key="5">
    <source>
        <dbReference type="EMBL" id="RDE73211.1"/>
    </source>
</evidence>
<comment type="caution">
    <text evidence="5">The sequence shown here is derived from an EMBL/GenBank/DDBJ whole genome shotgun (WGS) entry which is preliminary data.</text>
</comment>
<dbReference type="PANTHER" id="PTHR38100:SF1">
    <property type="entry name" value="HIGH FREQUENCY LYSOGENIZATION PROTEIN HFLD"/>
    <property type="match status" value="1"/>
</dbReference>
<gene>
    <name evidence="4" type="primary">hflD</name>
    <name evidence="5" type="ORF">DPV93_03735</name>
</gene>
<dbReference type="GO" id="GO:0005886">
    <property type="term" value="C:plasma membrane"/>
    <property type="evidence" value="ECO:0007669"/>
    <property type="project" value="UniProtKB-SubCell"/>
</dbReference>
<comment type="similarity">
    <text evidence="4">Belongs to the HflD family.</text>
</comment>
<evidence type="ECO:0000256" key="2">
    <source>
        <dbReference type="ARBA" id="ARBA00022490"/>
    </source>
</evidence>
<dbReference type="Gene3D" id="1.10.3890.10">
    <property type="entry name" value="HflD-like"/>
    <property type="match status" value="1"/>
</dbReference>
<organism evidence="5 6">
    <name type="scientific">Haemophilus sputorum</name>
    <dbReference type="NCBI Taxonomy" id="1078480"/>
    <lineage>
        <taxon>Bacteria</taxon>
        <taxon>Pseudomonadati</taxon>
        <taxon>Pseudomonadota</taxon>
        <taxon>Gammaproteobacteria</taxon>
        <taxon>Pasteurellales</taxon>
        <taxon>Pasteurellaceae</taxon>
        <taxon>Haemophilus</taxon>
    </lineage>
</organism>
<evidence type="ECO:0000256" key="4">
    <source>
        <dbReference type="HAMAP-Rule" id="MF_00695"/>
    </source>
</evidence>
<dbReference type="NCBIfam" id="NF001248">
    <property type="entry name" value="PRK00218.1-4"/>
    <property type="match status" value="1"/>
</dbReference>
<dbReference type="Pfam" id="PF04356">
    <property type="entry name" value="DUF489"/>
    <property type="match status" value="1"/>
</dbReference>
<name>A0A369YES4_9PAST</name>
<dbReference type="STRING" id="1035839.GCA_000238795_00370"/>
<dbReference type="Proteomes" id="UP000253872">
    <property type="component" value="Unassembled WGS sequence"/>
</dbReference>
<dbReference type="InterPro" id="IPR007451">
    <property type="entry name" value="HflD"/>
</dbReference>
<keyword evidence="2 4" id="KW-0963">Cytoplasm</keyword>
<feature type="coiled-coil region" evidence="4">
    <location>
        <begin position="98"/>
        <end position="125"/>
    </location>
</feature>
<dbReference type="HAMAP" id="MF_00695">
    <property type="entry name" value="HflD_protein"/>
    <property type="match status" value="1"/>
</dbReference>
<keyword evidence="1 4" id="KW-1003">Cell membrane</keyword>
<dbReference type="AlphaFoldDB" id="A0A369YES4"/>
<accession>A0A369YES4</accession>
<dbReference type="SUPFAM" id="SSF101322">
    <property type="entry name" value="YcfC-like"/>
    <property type="match status" value="1"/>
</dbReference>
<dbReference type="InterPro" id="IPR035932">
    <property type="entry name" value="HflD-like_sf"/>
</dbReference>
<dbReference type="GO" id="GO:0005737">
    <property type="term" value="C:cytoplasm"/>
    <property type="evidence" value="ECO:0007669"/>
    <property type="project" value="UniProtKB-SubCell"/>
</dbReference>
<evidence type="ECO:0000313" key="6">
    <source>
        <dbReference type="Proteomes" id="UP000253872"/>
    </source>
</evidence>
<reference evidence="5 6" key="1">
    <citation type="submission" date="2018-05" db="EMBL/GenBank/DDBJ databases">
        <title>Draft Genome Sequences for a Diverse set of 7 Haemophilus Species.</title>
        <authorList>
            <person name="Nichols M."/>
            <person name="Topaz N."/>
            <person name="Wang X."/>
            <person name="Wang X."/>
            <person name="Boxrud D."/>
        </authorList>
    </citation>
    <scope>NUCLEOTIDE SEQUENCE [LARGE SCALE GENOMIC DNA]</scope>
    <source>
        <strain evidence="5 6">C2002001239</strain>
    </source>
</reference>
<comment type="subcellular location">
    <subcellularLocation>
        <location evidence="4">Cytoplasm</location>
    </subcellularLocation>
    <subcellularLocation>
        <location evidence="4">Cell membrane</location>
        <topology evidence="4">Peripheral membrane protein</topology>
        <orientation evidence="4">Cytoplasmic side</orientation>
    </subcellularLocation>
</comment>